<dbReference type="EMBL" id="JAWDGP010005269">
    <property type="protein sequence ID" value="KAK3758536.1"/>
    <property type="molecule type" value="Genomic_DNA"/>
</dbReference>
<dbReference type="AlphaFoldDB" id="A0AAE1D5X4"/>
<feature type="compositionally biased region" description="Polar residues" evidence="1">
    <location>
        <begin position="1"/>
        <end position="13"/>
    </location>
</feature>
<evidence type="ECO:0000256" key="1">
    <source>
        <dbReference type="SAM" id="MobiDB-lite"/>
    </source>
</evidence>
<comment type="caution">
    <text evidence="3">The sequence shown here is derived from an EMBL/GenBank/DDBJ whole genome shotgun (WGS) entry which is preliminary data.</text>
</comment>
<feature type="region of interest" description="Disordered" evidence="1">
    <location>
        <begin position="1"/>
        <end position="54"/>
    </location>
</feature>
<feature type="compositionally biased region" description="Acidic residues" evidence="1">
    <location>
        <begin position="22"/>
        <end position="32"/>
    </location>
</feature>
<dbReference type="Pfam" id="PF13843">
    <property type="entry name" value="DDE_Tnp_1_7"/>
    <property type="match status" value="1"/>
</dbReference>
<reference evidence="3" key="1">
    <citation type="journal article" date="2023" name="G3 (Bethesda)">
        <title>A reference genome for the long-term kleptoplast-retaining sea slug Elysia crispata morphotype clarki.</title>
        <authorList>
            <person name="Eastman K.E."/>
            <person name="Pendleton A.L."/>
            <person name="Shaikh M.A."/>
            <person name="Suttiyut T."/>
            <person name="Ogas R."/>
            <person name="Tomko P."/>
            <person name="Gavelis G."/>
            <person name="Widhalm J.R."/>
            <person name="Wisecaver J.H."/>
        </authorList>
    </citation>
    <scope>NUCLEOTIDE SEQUENCE</scope>
    <source>
        <strain evidence="3">ECLA1</strain>
    </source>
</reference>
<keyword evidence="4" id="KW-1185">Reference proteome</keyword>
<name>A0AAE1D5X4_9GAST</name>
<sequence length="237" mass="27280">MASPSTSESSQSIGVFDPSFDTSEEEITDSSDYDSSASDSESEDGNGEGINIGDGIWTTIMDEDVGPQDIPFIAVPGPKHAPPPHAEPIDYINLFFTDELINLMVRQTNFYSDQWIQAKRQYLIDKPHSRVHQWIKGGLVSPQEMRAFLAVLFNMNLNPKHVKESYWDSIYKSQQMPWFPERFNRDRFSLISKFLPFANNADAPPEGHTQYKTYKVQPIVDHFNNRFKHYFIQKHID</sequence>
<accession>A0AAE1D5X4</accession>
<dbReference type="InterPro" id="IPR029526">
    <property type="entry name" value="PGBD"/>
</dbReference>
<protein>
    <recommendedName>
        <fullName evidence="2">PiggyBac transposable element-derived protein domain-containing protein</fullName>
    </recommendedName>
</protein>
<feature type="domain" description="PiggyBac transposable element-derived protein" evidence="2">
    <location>
        <begin position="88"/>
        <end position="232"/>
    </location>
</feature>
<organism evidence="3 4">
    <name type="scientific">Elysia crispata</name>
    <name type="common">lettuce slug</name>
    <dbReference type="NCBI Taxonomy" id="231223"/>
    <lineage>
        <taxon>Eukaryota</taxon>
        <taxon>Metazoa</taxon>
        <taxon>Spiralia</taxon>
        <taxon>Lophotrochozoa</taxon>
        <taxon>Mollusca</taxon>
        <taxon>Gastropoda</taxon>
        <taxon>Heterobranchia</taxon>
        <taxon>Euthyneura</taxon>
        <taxon>Panpulmonata</taxon>
        <taxon>Sacoglossa</taxon>
        <taxon>Placobranchoidea</taxon>
        <taxon>Plakobranchidae</taxon>
        <taxon>Elysia</taxon>
    </lineage>
</organism>
<evidence type="ECO:0000313" key="4">
    <source>
        <dbReference type="Proteomes" id="UP001283361"/>
    </source>
</evidence>
<evidence type="ECO:0000313" key="3">
    <source>
        <dbReference type="EMBL" id="KAK3758536.1"/>
    </source>
</evidence>
<gene>
    <name evidence="3" type="ORF">RRG08_058804</name>
</gene>
<dbReference type="Proteomes" id="UP001283361">
    <property type="component" value="Unassembled WGS sequence"/>
</dbReference>
<dbReference type="PANTHER" id="PTHR46599:SF3">
    <property type="entry name" value="PIGGYBAC TRANSPOSABLE ELEMENT-DERIVED PROTEIN 4"/>
    <property type="match status" value="1"/>
</dbReference>
<dbReference type="PANTHER" id="PTHR46599">
    <property type="entry name" value="PIGGYBAC TRANSPOSABLE ELEMENT-DERIVED PROTEIN 4"/>
    <property type="match status" value="1"/>
</dbReference>
<proteinExistence type="predicted"/>
<evidence type="ECO:0000259" key="2">
    <source>
        <dbReference type="Pfam" id="PF13843"/>
    </source>
</evidence>